<dbReference type="Gene3D" id="2.60.40.1120">
    <property type="entry name" value="Carboxypeptidase-like, regulatory domain"/>
    <property type="match status" value="1"/>
</dbReference>
<dbReference type="GO" id="GO:0016787">
    <property type="term" value="F:hydrolase activity"/>
    <property type="evidence" value="ECO:0007669"/>
    <property type="project" value="UniProtKB-KW"/>
</dbReference>
<evidence type="ECO:0000313" key="3">
    <source>
        <dbReference type="EMBL" id="WZN42696.1"/>
    </source>
</evidence>
<sequence length="1762" mass="192221">MKPFYTFFTCTVLTLASTPDTAAQAVRNVRFTIDASAANRKPISPLVYGTNDHYPYATAKRMGGNRLTGYNWENNASNAGRDWFHQSDNWVPAQWNTPWDQYDVPGSALVAFHDQSLQQGAYSLATLPMAGYVAKDKNSDVTAAESAPSPRWAQVVTRKPGGQLSLTPDVNDNAVYVDEELHFMLNRYNRSNTATGIKGYSLDNEPCIWFDTHPRLFGHTGVTVNYLMTKSYETAELVKEMDPTAEVYGPALWGYTAYQNLQFAPDWEQVRGNYAIFLHYYLAKMRERSQSAGRRLLDVLDVHWYPQQHRDFGGMSPFDDENDENSVAARVEMSRSLWDETYHENTWVQDASNGGIFPVLPKLHEMTDDFYPGTKLGITEYSFGGTSHVSGTVAQADALGAFGANGVYLATYWGAVTGYIQSGFDLFCNYDGNGGKYGNTAVSAQTDNRNLSAVYASVNAGNDQYMHAIAINRSVTDTVMATVAFSGARAYLSASVYAVDRNSPLVRRLEDVRGIQNNSFQVKLPPMTVYHLVLSETDLTVYPYITNLNINPSVGYSDGHAEFTVSATITDSDNDMQTPTIDLRPVGGQAATPMVRNGDQYTIRFTVPANTPSGLKLLEISAVDDAGHSVKGNVTYRVIRNVESTDIWNGDAIRGGEGERFADPGDQSASVQRIERRPDGGNTGPGSLYLRFKHDPNNWSLMTWRIDPNAGNARDVSEFGYLEFYIRSNAPEYADIEFSVRDASANMNVSNTVKLKANGYISSFHPTQFTKVKIPFTDLFTGSGFDLSRLWQFNFLVNTAQDGFEMWIDDVRAVPYDNPTVQPELRDVRVQPAEGFADGTTPVTISAIATDPNNDLQSVTVDLSPIGGANNQGLTLANGRYSASFTVPRETPPGPRTFNVTATDAKGNTAAGSANFYVWSPASSDIIWDGDTKNVGVAEASSNPESRIFVAQTGGNKGPISLRAHLQPNPEPYAYVTWDLAEFNDARMIDVRQKRYLNFSVLVPNGGGRTDFDLQIYFKDRFGESTQVLGLKAGGYLTSYTGNYQNVRIPIADLLANSPINPAKIAWMGLLSERLPDLGTHVQLDDIYLSGSPVADVQIETQPATCGNNGKIEVKDVTGGTGNYRYRLGASAFQASPVFENLNAGTYDLRIEGDGSFVYMETIVLTGGTGLQGNLSVTNASGNIDLTITGGSGNYSYRWSNNATTEDLTNVPSGDYEVNVTDNTTGCTFRGTATVMRTQAVSFNVKDANCFPNGIITATVANASGTYQYYINGNPNPQGINNNMFTQLSPGVYTIRVTGSGLDFSQDVTMGGNLNDMVIRDVTDQHHGNIDITMEGGSGSFRFNWSDGSTREDLTGMPSGNYQLEVTDRGTQCVTAKTFNITRTGPDVTFTQADATCAAGGTIVVRTTGVSAAPYQYFINGVRNPAGAATNVFTGLQGGIYDIRITGNNGFSKEEMVIVDGWMNDVVITSQINAQQGNIDISLTGGSGDFTYLWSNNATTQDVSGLPNGNYWVDVTDVQTGCVLRETFTIARPVHPTVTFTVTNAACGANGVIAVQLSEGAPAAFRYFIDGRENPAGQFTFRNLAPGQYTVRVTGNSGFDNSQTVTVGGTANAIRIVGVADEDGNVNISVNGGSGDYEYRWSDKSTTEDLTQRPPGVYTVTVTDKVTGCTAQFTILVAASRESLWIYPNPAQEGFRVKYVIPESDEMELTVMDLFGRIWFRQVLTAPQGNEYIPAAKLRAGMYFVQVRSKKDKQTRPVVIVK</sequence>
<keyword evidence="4" id="KW-1185">Reference proteome</keyword>
<reference evidence="4" key="1">
    <citation type="submission" date="2024-03" db="EMBL/GenBank/DDBJ databases">
        <title>Chitinophaga horti sp. nov., isolated from garden soil.</title>
        <authorList>
            <person name="Lee D.S."/>
            <person name="Han D.M."/>
            <person name="Baek J.H."/>
            <person name="Choi D.G."/>
            <person name="Jeon J.H."/>
            <person name="Jeon C.O."/>
        </authorList>
    </citation>
    <scope>NUCLEOTIDE SEQUENCE [LARGE SCALE GENOMIC DNA]</scope>
    <source>
        <strain evidence="4">GPA1</strain>
    </source>
</reference>
<dbReference type="RefSeq" id="WP_341837530.1">
    <property type="nucleotide sequence ID" value="NZ_CP149822.1"/>
</dbReference>
<proteinExistence type="predicted"/>
<dbReference type="NCBIfam" id="TIGR04183">
    <property type="entry name" value="Por_Secre_tail"/>
    <property type="match status" value="1"/>
</dbReference>
<dbReference type="InterPro" id="IPR017853">
    <property type="entry name" value="GH"/>
</dbReference>
<feature type="domain" description="Secretion system C-terminal sorting" evidence="2">
    <location>
        <begin position="1686"/>
        <end position="1760"/>
    </location>
</feature>
<evidence type="ECO:0000313" key="4">
    <source>
        <dbReference type="Proteomes" id="UP001485459"/>
    </source>
</evidence>
<name>A0ABZ2YSB0_9BACT</name>
<dbReference type="Gene3D" id="2.60.40.1180">
    <property type="entry name" value="Golgi alpha-mannosidase II"/>
    <property type="match status" value="1"/>
</dbReference>
<dbReference type="InterPro" id="IPR008979">
    <property type="entry name" value="Galactose-bd-like_sf"/>
</dbReference>
<dbReference type="Pfam" id="PF13573">
    <property type="entry name" value="SprB"/>
    <property type="match status" value="3"/>
</dbReference>
<dbReference type="Gene3D" id="3.20.20.80">
    <property type="entry name" value="Glycosidases"/>
    <property type="match status" value="1"/>
</dbReference>
<keyword evidence="3" id="KW-0378">Hydrolase</keyword>
<gene>
    <name evidence="3" type="ORF">WJU16_06565</name>
</gene>
<dbReference type="Proteomes" id="UP001485459">
    <property type="component" value="Chromosome"/>
</dbReference>
<dbReference type="InterPro" id="IPR013783">
    <property type="entry name" value="Ig-like_fold"/>
</dbReference>
<dbReference type="Gene3D" id="2.60.40.10">
    <property type="entry name" value="Immunoglobulins"/>
    <property type="match status" value="1"/>
</dbReference>
<dbReference type="EMBL" id="CP149822">
    <property type="protein sequence ID" value="WZN42696.1"/>
    <property type="molecule type" value="Genomic_DNA"/>
</dbReference>
<dbReference type="Pfam" id="PF12891">
    <property type="entry name" value="Glyco_hydro_44"/>
    <property type="match status" value="1"/>
</dbReference>
<dbReference type="InterPro" id="IPR013780">
    <property type="entry name" value="Glyco_hydro_b"/>
</dbReference>
<evidence type="ECO:0000259" key="1">
    <source>
        <dbReference type="Pfam" id="PF12891"/>
    </source>
</evidence>
<dbReference type="SUPFAM" id="SSF49785">
    <property type="entry name" value="Galactose-binding domain-like"/>
    <property type="match status" value="1"/>
</dbReference>
<dbReference type="InterPro" id="IPR026444">
    <property type="entry name" value="Secre_tail"/>
</dbReference>
<dbReference type="InterPro" id="IPR025667">
    <property type="entry name" value="SprB_repeat"/>
</dbReference>
<organism evidence="3 4">
    <name type="scientific">Chitinophaga pollutisoli</name>
    <dbReference type="NCBI Taxonomy" id="3133966"/>
    <lineage>
        <taxon>Bacteria</taxon>
        <taxon>Pseudomonadati</taxon>
        <taxon>Bacteroidota</taxon>
        <taxon>Chitinophagia</taxon>
        <taxon>Chitinophagales</taxon>
        <taxon>Chitinophagaceae</taxon>
        <taxon>Chitinophaga</taxon>
    </lineage>
</organism>
<dbReference type="Gene3D" id="2.60.120.430">
    <property type="entry name" value="Galactose-binding lectin"/>
    <property type="match status" value="2"/>
</dbReference>
<accession>A0ABZ2YSB0</accession>
<dbReference type="SUPFAM" id="SSF51445">
    <property type="entry name" value="(Trans)glycosidases"/>
    <property type="match status" value="1"/>
</dbReference>
<dbReference type="Pfam" id="PF18962">
    <property type="entry name" value="Por_Secre_tail"/>
    <property type="match status" value="1"/>
</dbReference>
<evidence type="ECO:0000259" key="2">
    <source>
        <dbReference type="Pfam" id="PF18962"/>
    </source>
</evidence>
<feature type="domain" description="Glycoside hydrolase family 44 catalytic" evidence="1">
    <location>
        <begin position="76"/>
        <end position="308"/>
    </location>
</feature>
<dbReference type="InterPro" id="IPR024745">
    <property type="entry name" value="GH44_cat"/>
</dbReference>
<protein>
    <submittedName>
        <fullName evidence="3">Glycoside hydrolase family 44 protein</fullName>
    </submittedName>
</protein>